<dbReference type="GO" id="GO:0016787">
    <property type="term" value="F:hydrolase activity"/>
    <property type="evidence" value="ECO:0007669"/>
    <property type="project" value="UniProtKB-KW"/>
</dbReference>
<dbReference type="RefSeq" id="WP_003938920.1">
    <property type="nucleotide sequence ID" value="NZ_AOEX01000095.1"/>
</dbReference>
<proteinExistence type="predicted"/>
<comment type="caution">
    <text evidence="2">The sequence shown here is derived from an EMBL/GenBank/DDBJ whole genome shotgun (WGS) entry which is preliminary data.</text>
</comment>
<dbReference type="Pfam" id="PF00300">
    <property type="entry name" value="His_Phos_1"/>
    <property type="match status" value="1"/>
</dbReference>
<evidence type="ECO:0000256" key="1">
    <source>
        <dbReference type="SAM" id="MobiDB-lite"/>
    </source>
</evidence>
<dbReference type="SUPFAM" id="SSF53254">
    <property type="entry name" value="Phosphoglycerate mutase-like"/>
    <property type="match status" value="1"/>
</dbReference>
<feature type="region of interest" description="Disordered" evidence="1">
    <location>
        <begin position="145"/>
        <end position="165"/>
    </location>
</feature>
<organism evidence="2 3">
    <name type="scientific">Rhodococcus ruber BKS 20-38</name>
    <dbReference type="NCBI Taxonomy" id="1278076"/>
    <lineage>
        <taxon>Bacteria</taxon>
        <taxon>Bacillati</taxon>
        <taxon>Actinomycetota</taxon>
        <taxon>Actinomycetes</taxon>
        <taxon>Mycobacteriales</taxon>
        <taxon>Nocardiaceae</taxon>
        <taxon>Rhodococcus</taxon>
    </lineage>
</organism>
<dbReference type="EMBL" id="AOEX01000095">
    <property type="protein sequence ID" value="EME53263.1"/>
    <property type="molecule type" value="Genomic_DNA"/>
</dbReference>
<name>M2YX15_9NOCA</name>
<dbReference type="CDD" id="cd07067">
    <property type="entry name" value="HP_PGM_like"/>
    <property type="match status" value="1"/>
</dbReference>
<gene>
    <name evidence="2" type="ORF">G352_24296</name>
</gene>
<dbReference type="InterPro" id="IPR013078">
    <property type="entry name" value="His_Pase_superF_clade-1"/>
</dbReference>
<keyword evidence="3" id="KW-1185">Reference proteome</keyword>
<dbReference type="InterPro" id="IPR029033">
    <property type="entry name" value="His_PPase_superfam"/>
</dbReference>
<dbReference type="Proteomes" id="UP000011731">
    <property type="component" value="Unassembled WGS sequence"/>
</dbReference>
<dbReference type="Gene3D" id="3.40.50.1240">
    <property type="entry name" value="Phosphoglycerate mutase-like"/>
    <property type="match status" value="1"/>
</dbReference>
<evidence type="ECO:0000313" key="2">
    <source>
        <dbReference type="EMBL" id="EME53263.1"/>
    </source>
</evidence>
<reference evidence="2 3" key="1">
    <citation type="journal article" date="2013" name="Genome Announc.">
        <title>Draft Genome Sequence of Rhodococcus ruber Strain BKS 20-38.</title>
        <authorList>
            <person name="Bala M."/>
            <person name="Kumar S."/>
            <person name="Raghava G.P."/>
            <person name="Mayilraj S."/>
        </authorList>
    </citation>
    <scope>NUCLEOTIDE SEQUENCE [LARGE SCALE GENOMIC DNA]</scope>
    <source>
        <strain evidence="2 3">BKS 20-38</strain>
    </source>
</reference>
<dbReference type="SMART" id="SM00855">
    <property type="entry name" value="PGAM"/>
    <property type="match status" value="1"/>
</dbReference>
<evidence type="ECO:0000313" key="3">
    <source>
        <dbReference type="Proteomes" id="UP000011731"/>
    </source>
</evidence>
<dbReference type="AlphaFoldDB" id="M2YX15"/>
<protein>
    <submittedName>
        <fullName evidence="2">Hydrolase</fullName>
    </submittedName>
</protein>
<accession>M2YX15</accession>
<sequence>MLVMVRHAHAGSKKLWTGDDIDRPLSPLGWDQARNLVAALDGVELHTLLSSPTARCRQTLQPLATARRLSIDEHQLLAPDAPVEGLLDLVTTQDLDGVLLCTHGEVLTALAEQGRAKGTYLLPPAGKTEKGAAWLVDHRAPPASRLRYVPPVPHSDGEGTEFGPA</sequence>
<dbReference type="PATRIC" id="fig|1278076.4.peg.4982"/>
<keyword evidence="2" id="KW-0378">Hydrolase</keyword>